<dbReference type="Proteomes" id="UP001341840">
    <property type="component" value="Unassembled WGS sequence"/>
</dbReference>
<protein>
    <submittedName>
        <fullName evidence="1">Uncharacterized protein</fullName>
    </submittedName>
</protein>
<proteinExistence type="predicted"/>
<accession>A0ABU6VNW3</accession>
<reference evidence="1 2" key="1">
    <citation type="journal article" date="2023" name="Plants (Basel)">
        <title>Bridging the Gap: Combining Genomics and Transcriptomics Approaches to Understand Stylosanthes scabra, an Orphan Legume from the Brazilian Caatinga.</title>
        <authorList>
            <person name="Ferreira-Neto J.R.C."/>
            <person name="da Silva M.D."/>
            <person name="Binneck E."/>
            <person name="de Melo N.F."/>
            <person name="da Silva R.H."/>
            <person name="de Melo A.L.T.M."/>
            <person name="Pandolfi V."/>
            <person name="Bustamante F.O."/>
            <person name="Brasileiro-Vidal A.C."/>
            <person name="Benko-Iseppon A.M."/>
        </authorList>
    </citation>
    <scope>NUCLEOTIDE SEQUENCE [LARGE SCALE GENOMIC DNA]</scope>
    <source>
        <tissue evidence="1">Leaves</tissue>
    </source>
</reference>
<comment type="caution">
    <text evidence="1">The sequence shown here is derived from an EMBL/GenBank/DDBJ whole genome shotgun (WGS) entry which is preliminary data.</text>
</comment>
<name>A0ABU6VNW3_9FABA</name>
<evidence type="ECO:0000313" key="2">
    <source>
        <dbReference type="Proteomes" id="UP001341840"/>
    </source>
</evidence>
<dbReference type="EMBL" id="JASCZI010151979">
    <property type="protein sequence ID" value="MED6175067.1"/>
    <property type="molecule type" value="Genomic_DNA"/>
</dbReference>
<evidence type="ECO:0000313" key="1">
    <source>
        <dbReference type="EMBL" id="MED6175067.1"/>
    </source>
</evidence>
<organism evidence="1 2">
    <name type="scientific">Stylosanthes scabra</name>
    <dbReference type="NCBI Taxonomy" id="79078"/>
    <lineage>
        <taxon>Eukaryota</taxon>
        <taxon>Viridiplantae</taxon>
        <taxon>Streptophyta</taxon>
        <taxon>Embryophyta</taxon>
        <taxon>Tracheophyta</taxon>
        <taxon>Spermatophyta</taxon>
        <taxon>Magnoliopsida</taxon>
        <taxon>eudicotyledons</taxon>
        <taxon>Gunneridae</taxon>
        <taxon>Pentapetalae</taxon>
        <taxon>rosids</taxon>
        <taxon>fabids</taxon>
        <taxon>Fabales</taxon>
        <taxon>Fabaceae</taxon>
        <taxon>Papilionoideae</taxon>
        <taxon>50 kb inversion clade</taxon>
        <taxon>dalbergioids sensu lato</taxon>
        <taxon>Dalbergieae</taxon>
        <taxon>Pterocarpus clade</taxon>
        <taxon>Stylosanthes</taxon>
    </lineage>
</organism>
<sequence>MWPADQDRVITHHLYHNQDERPFPSYFLARYGHEIDWQMFTIDDSDNCLEFNLVGKGKKVVLPKKAFERIRKFYSVGRGIRLQLRYVGLRIFFVTLLDRSNEEIAMSPIPNVYVGRVLTPSTL</sequence>
<keyword evidence="2" id="KW-1185">Reference proteome</keyword>
<gene>
    <name evidence="1" type="ORF">PIB30_074980</name>
</gene>